<reference evidence="1 2" key="1">
    <citation type="journal article" date="2015" name="PLoS Pathog.">
        <title>Leptomonas seymouri: Adaptations to the Dixenous Life Cycle Analyzed by Genome Sequencing, Transcriptome Profiling and Co-infection with Leishmania donovani.</title>
        <authorList>
            <person name="Kraeva N."/>
            <person name="Butenko A."/>
            <person name="Hlavacova J."/>
            <person name="Kostygov A."/>
            <person name="Myskova J."/>
            <person name="Grybchuk D."/>
            <person name="Lestinova T."/>
            <person name="Votypka J."/>
            <person name="Volf P."/>
            <person name="Opperdoes F."/>
            <person name="Flegontov P."/>
            <person name="Lukes J."/>
            <person name="Yurchenko V."/>
        </authorList>
    </citation>
    <scope>NUCLEOTIDE SEQUENCE [LARGE SCALE GENOMIC DNA]</scope>
    <source>
        <strain evidence="1 2">ATCC 30220</strain>
    </source>
</reference>
<dbReference type="VEuPathDB" id="TriTrypDB:Lsey_0247_0030"/>
<dbReference type="Proteomes" id="UP000038009">
    <property type="component" value="Unassembled WGS sequence"/>
</dbReference>
<keyword evidence="2" id="KW-1185">Reference proteome</keyword>
<dbReference type="OrthoDB" id="268516at2759"/>
<comment type="caution">
    <text evidence="1">The sequence shown here is derived from an EMBL/GenBank/DDBJ whole genome shotgun (WGS) entry which is preliminary data.</text>
</comment>
<gene>
    <name evidence="1" type="ORF">ABL78_6365</name>
</gene>
<evidence type="ECO:0000313" key="2">
    <source>
        <dbReference type="Proteomes" id="UP000038009"/>
    </source>
</evidence>
<dbReference type="OMA" id="YIPRRAK"/>
<dbReference type="AlphaFoldDB" id="A0A0N1PCX0"/>
<protein>
    <submittedName>
        <fullName evidence="1">Uncharacterized protein</fullName>
    </submittedName>
</protein>
<proteinExistence type="predicted"/>
<dbReference type="EMBL" id="LJSK01000247">
    <property type="protein sequence ID" value="KPI84575.1"/>
    <property type="molecule type" value="Genomic_DNA"/>
</dbReference>
<sequence length="143" mass="16776">MSLYGARENGADEILAPGITGMGGNYLNESHCQRFWNRLMTCVRESQELDVLYDCRSRMIDMRECVVRHKQSTWVMRETMATLRHEDKFRQWVREYDEEMGHPPLLEAVAKIRERVEEAGGVDVLNPTVFKDPDMYIPREKHA</sequence>
<evidence type="ECO:0000313" key="1">
    <source>
        <dbReference type="EMBL" id="KPI84575.1"/>
    </source>
</evidence>
<organism evidence="1 2">
    <name type="scientific">Leptomonas seymouri</name>
    <dbReference type="NCBI Taxonomy" id="5684"/>
    <lineage>
        <taxon>Eukaryota</taxon>
        <taxon>Discoba</taxon>
        <taxon>Euglenozoa</taxon>
        <taxon>Kinetoplastea</taxon>
        <taxon>Metakinetoplastina</taxon>
        <taxon>Trypanosomatida</taxon>
        <taxon>Trypanosomatidae</taxon>
        <taxon>Leishmaniinae</taxon>
        <taxon>Leptomonas</taxon>
    </lineage>
</organism>
<accession>A0A0N1PCX0</accession>
<name>A0A0N1PCX0_LEPSE</name>